<feature type="signal peptide" evidence="2">
    <location>
        <begin position="1"/>
        <end position="23"/>
    </location>
</feature>
<protein>
    <recommendedName>
        <fullName evidence="5">Tetratricopeptide repeat protein</fullName>
    </recommendedName>
</protein>
<evidence type="ECO:0008006" key="5">
    <source>
        <dbReference type="Google" id="ProtNLM"/>
    </source>
</evidence>
<gene>
    <name evidence="3" type="ORF">DRB17_08045</name>
</gene>
<dbReference type="Proteomes" id="UP000253941">
    <property type="component" value="Unassembled WGS sequence"/>
</dbReference>
<dbReference type="SUPFAM" id="SSF48452">
    <property type="entry name" value="TPR-like"/>
    <property type="match status" value="1"/>
</dbReference>
<proteinExistence type="predicted"/>
<evidence type="ECO:0000256" key="2">
    <source>
        <dbReference type="SAM" id="SignalP"/>
    </source>
</evidence>
<feature type="chain" id="PRO_5016654290" description="Tetratricopeptide repeat protein" evidence="2">
    <location>
        <begin position="24"/>
        <end position="1165"/>
    </location>
</feature>
<keyword evidence="2" id="KW-0732">Signal</keyword>
<keyword evidence="4" id="KW-1185">Reference proteome</keyword>
<reference evidence="3 4" key="1">
    <citation type="submission" date="2018-07" db="EMBL/GenBank/DDBJ databases">
        <title>Venubactetium sediminum gen. nov., sp. nov., isolated from a marine solar saltern.</title>
        <authorList>
            <person name="Wang S."/>
        </authorList>
    </citation>
    <scope>NUCLEOTIDE SEQUENCE [LARGE SCALE GENOMIC DNA]</scope>
    <source>
        <strain evidence="3 4">WD2A32</strain>
    </source>
</reference>
<evidence type="ECO:0000313" key="4">
    <source>
        <dbReference type="Proteomes" id="UP000253941"/>
    </source>
</evidence>
<feature type="compositionally biased region" description="Basic and acidic residues" evidence="1">
    <location>
        <begin position="230"/>
        <end position="241"/>
    </location>
</feature>
<dbReference type="Gene3D" id="1.25.40.10">
    <property type="entry name" value="Tetratricopeptide repeat domain"/>
    <property type="match status" value="1"/>
</dbReference>
<evidence type="ECO:0000256" key="1">
    <source>
        <dbReference type="SAM" id="MobiDB-lite"/>
    </source>
</evidence>
<sequence length="1165" mass="125160">MRRAPLYLSLLAGTVLAALPAAAQETVRIRAGEHDDFGRLVFDWSKPVRYRAYVQDGQLHLEFARRAAFQLGGVLPTLGDYVGQAAAGPHGYRLTFPMKDDFGLKHWTSGPKVVVDLKAPNAPPDSAPTVRMRVGEHDTFDRLVFDWSEQVAYSVERAPDGKGARVRFERPAKLDLSAFNGDGLPRVKGVGEVESGTNSGVTLDIPPQARLRHFKVGPKVVVDVLAAKAADGKPGDGKVPDTEETPAPTVTADSDDGAVERKPTRPPEKPEELARAVPEQASPKKGDAGAGTDAATGGDEPGAPLSLLPEAKKALSRSAAEEAGGSAGQNVGTSGQDAPDAEPEADSRDASPPDDSERPRSRVTRVSFSGDERFPPQKVARGLTPQPGEMPPAIAASDLGLPWAKRHVAAYRRDGDMWLVAAGRAPEAFALSVQNANPAVRKATQQSHDGATVVRFDAIPGLQIRPRQDEGRWQLSLAAQSALPSRPLRVEVRDGRVVIPVEAAGPVVDMADPGAGGRLYVVPLAGAGQGMSLRRDFPEFTLLPTVVGVAVVPKAEHVAVSTGEEGVVIHGGAQKLAISNPGHGGGADATADALNGRRLLDLRAWRRADEPYSKARRRLQKAVVDAPPAKKHLARLELARFYFAHGLAAETLGALDVYTEQAPRRAEDPQVRLMAGAAHALQGEWREAGEALTHPSLDGALDALPWRAAHAAATGADEAAVNAFHRSENVLGAYPDTVRKRLHLAIAEARLRLGDTKAAKHNLEVARALGHNRSDRAEVDYLLARKLLAEGDVEEAETLWRDVATSDHASSRARARFVMVERDLAADRIDRKEAIARLERLRFAWRGDSFEAVLLHRLADLYAAGAEYRRALTALRQAASHLPDTAWAQGAADRMRDIFKQVFLQGGADRMPPLKALALYESFRELTPAEPEGDRMISNLVDRLVEVDLLERAADLLDGQVRHRLAGARRTKAGARLASIYLLDAKPGKALDALDISKGTGGSKVLVDRRRHLRARALAKLHRGDEALALLRGDNSADGLRLKADIHADAGRWGKAADALDGLLPNTPKPGAAMAERNVRQVLRSAVALTLAGRRDELDGLQKRYGEAMRQSKHAETFRLLAGSEDGQGVSTIAQRLAEVSQAKAFMNTFQDSLQQQASLGGGQS</sequence>
<name>A0A369TCN4_9PROT</name>
<feature type="compositionally biased region" description="Basic and acidic residues" evidence="1">
    <location>
        <begin position="258"/>
        <end position="274"/>
    </location>
</feature>
<comment type="caution">
    <text evidence="3">The sequence shown here is derived from an EMBL/GenBank/DDBJ whole genome shotgun (WGS) entry which is preliminary data.</text>
</comment>
<dbReference type="RefSeq" id="WP_114581678.1">
    <property type="nucleotide sequence ID" value="NZ_QPMH01000005.1"/>
</dbReference>
<dbReference type="InterPro" id="IPR011990">
    <property type="entry name" value="TPR-like_helical_dom_sf"/>
</dbReference>
<dbReference type="EMBL" id="QPMH01000005">
    <property type="protein sequence ID" value="RDD62582.1"/>
    <property type="molecule type" value="Genomic_DNA"/>
</dbReference>
<organism evidence="3 4">
    <name type="scientific">Ferruginivarius sediminum</name>
    <dbReference type="NCBI Taxonomy" id="2661937"/>
    <lineage>
        <taxon>Bacteria</taxon>
        <taxon>Pseudomonadati</taxon>
        <taxon>Pseudomonadota</taxon>
        <taxon>Alphaproteobacteria</taxon>
        <taxon>Rhodospirillales</taxon>
        <taxon>Rhodospirillaceae</taxon>
        <taxon>Ferruginivarius</taxon>
    </lineage>
</organism>
<feature type="compositionally biased region" description="Low complexity" evidence="1">
    <location>
        <begin position="290"/>
        <end position="304"/>
    </location>
</feature>
<accession>A0A369TCN4</accession>
<feature type="compositionally biased region" description="Basic and acidic residues" evidence="1">
    <location>
        <begin position="345"/>
        <end position="360"/>
    </location>
</feature>
<feature type="region of interest" description="Disordered" evidence="1">
    <location>
        <begin position="230"/>
        <end position="394"/>
    </location>
</feature>
<evidence type="ECO:0000313" key="3">
    <source>
        <dbReference type="EMBL" id="RDD62582.1"/>
    </source>
</evidence>
<dbReference type="AlphaFoldDB" id="A0A369TCN4"/>